<evidence type="ECO:0000313" key="2">
    <source>
        <dbReference type="Proteomes" id="UP000828390"/>
    </source>
</evidence>
<dbReference type="Proteomes" id="UP000828390">
    <property type="component" value="Unassembled WGS sequence"/>
</dbReference>
<keyword evidence="2" id="KW-1185">Reference proteome</keyword>
<name>A0A9D4CWF2_DREPO</name>
<reference evidence="1" key="1">
    <citation type="journal article" date="2019" name="bioRxiv">
        <title>The Genome of the Zebra Mussel, Dreissena polymorpha: A Resource for Invasive Species Research.</title>
        <authorList>
            <person name="McCartney M.A."/>
            <person name="Auch B."/>
            <person name="Kono T."/>
            <person name="Mallez S."/>
            <person name="Zhang Y."/>
            <person name="Obille A."/>
            <person name="Becker A."/>
            <person name="Abrahante J.E."/>
            <person name="Garbe J."/>
            <person name="Badalamenti J.P."/>
            <person name="Herman A."/>
            <person name="Mangelson H."/>
            <person name="Liachko I."/>
            <person name="Sullivan S."/>
            <person name="Sone E.D."/>
            <person name="Koren S."/>
            <person name="Silverstein K.A.T."/>
            <person name="Beckman K.B."/>
            <person name="Gohl D.M."/>
        </authorList>
    </citation>
    <scope>NUCLEOTIDE SEQUENCE</scope>
    <source>
        <strain evidence="1">Duluth1</strain>
        <tissue evidence="1">Whole animal</tissue>
    </source>
</reference>
<proteinExistence type="predicted"/>
<dbReference type="AlphaFoldDB" id="A0A9D4CWF2"/>
<protein>
    <submittedName>
        <fullName evidence="1">Uncharacterized protein</fullName>
    </submittedName>
</protein>
<comment type="caution">
    <text evidence="1">The sequence shown here is derived from an EMBL/GenBank/DDBJ whole genome shotgun (WGS) entry which is preliminary data.</text>
</comment>
<sequence>MEWGIFFNTGEAELVQNLNGTQAKVYVVLKMIIREILKPTKKEITSYVLKNIISWKAENIPQTKFPAQSLLHWVHDGLRELRMAIEKKTTSLLHDSRVEFNGSLWFG</sequence>
<organism evidence="1 2">
    <name type="scientific">Dreissena polymorpha</name>
    <name type="common">Zebra mussel</name>
    <name type="synonym">Mytilus polymorpha</name>
    <dbReference type="NCBI Taxonomy" id="45954"/>
    <lineage>
        <taxon>Eukaryota</taxon>
        <taxon>Metazoa</taxon>
        <taxon>Spiralia</taxon>
        <taxon>Lophotrochozoa</taxon>
        <taxon>Mollusca</taxon>
        <taxon>Bivalvia</taxon>
        <taxon>Autobranchia</taxon>
        <taxon>Heteroconchia</taxon>
        <taxon>Euheterodonta</taxon>
        <taxon>Imparidentia</taxon>
        <taxon>Neoheterodontei</taxon>
        <taxon>Myida</taxon>
        <taxon>Dreissenoidea</taxon>
        <taxon>Dreissenidae</taxon>
        <taxon>Dreissena</taxon>
    </lineage>
</organism>
<gene>
    <name evidence="1" type="ORF">DPMN_040296</name>
</gene>
<reference evidence="1" key="2">
    <citation type="submission" date="2020-11" db="EMBL/GenBank/DDBJ databases">
        <authorList>
            <person name="McCartney M.A."/>
            <person name="Auch B."/>
            <person name="Kono T."/>
            <person name="Mallez S."/>
            <person name="Becker A."/>
            <person name="Gohl D.M."/>
            <person name="Silverstein K.A.T."/>
            <person name="Koren S."/>
            <person name="Bechman K.B."/>
            <person name="Herman A."/>
            <person name="Abrahante J.E."/>
            <person name="Garbe J."/>
        </authorList>
    </citation>
    <scope>NUCLEOTIDE SEQUENCE</scope>
    <source>
        <strain evidence="1">Duluth1</strain>
        <tissue evidence="1">Whole animal</tissue>
    </source>
</reference>
<dbReference type="Gene3D" id="1.10.1410.40">
    <property type="match status" value="1"/>
</dbReference>
<dbReference type="EMBL" id="JAIWYP010000011">
    <property type="protein sequence ID" value="KAH3733859.1"/>
    <property type="molecule type" value="Genomic_DNA"/>
</dbReference>
<evidence type="ECO:0000313" key="1">
    <source>
        <dbReference type="EMBL" id="KAH3733859.1"/>
    </source>
</evidence>
<accession>A0A9D4CWF2</accession>